<dbReference type="GO" id="GO:0032259">
    <property type="term" value="P:methylation"/>
    <property type="evidence" value="ECO:0007669"/>
    <property type="project" value="UniProtKB-KW"/>
</dbReference>
<keyword evidence="2" id="KW-0489">Methyltransferase</keyword>
<dbReference type="RefSeq" id="WP_187432207.1">
    <property type="nucleotide sequence ID" value="NZ_CP143423.1"/>
</dbReference>
<reference evidence="3" key="2">
    <citation type="submission" date="2024-01" db="EMBL/GenBank/DDBJ databases">
        <title>Roseobacter fucihabitans sp. nov., isolated from the brown alga Fucus spiralis.</title>
        <authorList>
            <person name="Hahnke S."/>
            <person name="Berger M."/>
            <person name="Schlingloff A."/>
            <person name="Athale I."/>
            <person name="Neumann-Schaal M."/>
            <person name="Adenaya A."/>
            <person name="Poehlein A."/>
            <person name="Daniel R."/>
            <person name="Pertersen J."/>
            <person name="Brinkhoff T."/>
        </authorList>
    </citation>
    <scope>NUCLEOTIDE SEQUENCE [LARGE SCALE GENOMIC DNA]</scope>
    <source>
        <strain evidence="3">B14</strain>
    </source>
</reference>
<sequence length="242" mass="26205">MTQSYEEAFFTLHRDLPREGPGEAADIEWAAQVAGLKPDARICDAACGPGADIATLRGVAPQGHITGMDKTDAFIAQARKRRGSDPNVTLSTCDMTALTGPFDMIWCAGALYFLGTTEGLRGWRHAVAPGGVIVFSEVCWFGEARPAAAVKLWEEYPAMTDIEGVAAHVQAAGFETLATRRLGDNAWEDYFGPLDARIAQLRPKARGALAQVLDEAEAEAACWRAHRDSFGYLLSVVRPHEL</sequence>
<feature type="domain" description="Methyltransferase" evidence="1">
    <location>
        <begin position="37"/>
        <end position="156"/>
    </location>
</feature>
<dbReference type="PANTHER" id="PTHR43861:SF1">
    <property type="entry name" value="TRANS-ACONITATE 2-METHYLTRANSFERASE"/>
    <property type="match status" value="1"/>
</dbReference>
<evidence type="ECO:0000313" key="2">
    <source>
        <dbReference type="EMBL" id="WVX48796.1"/>
    </source>
</evidence>
<dbReference type="CDD" id="cd02440">
    <property type="entry name" value="AdoMet_MTases"/>
    <property type="match status" value="1"/>
</dbReference>
<accession>A0ABZ2BS16</accession>
<dbReference type="InterPro" id="IPR025714">
    <property type="entry name" value="Methyltranfer_dom"/>
</dbReference>
<name>A0ABZ2BS16_9RHOB</name>
<evidence type="ECO:0000259" key="1">
    <source>
        <dbReference type="Pfam" id="PF13847"/>
    </source>
</evidence>
<gene>
    <name evidence="2" type="primary">tam_1</name>
    <name evidence="2" type="ORF">ROLI_018780</name>
</gene>
<dbReference type="PANTHER" id="PTHR43861">
    <property type="entry name" value="TRANS-ACONITATE 2-METHYLTRANSFERASE-RELATED"/>
    <property type="match status" value="1"/>
</dbReference>
<proteinExistence type="predicted"/>
<dbReference type="EC" id="2.1.1.144" evidence="2"/>
<dbReference type="SUPFAM" id="SSF53335">
    <property type="entry name" value="S-adenosyl-L-methionine-dependent methyltransferases"/>
    <property type="match status" value="1"/>
</dbReference>
<organism evidence="2 3">
    <name type="scientific">Roseobacter fucihabitans</name>
    <dbReference type="NCBI Taxonomy" id="1537242"/>
    <lineage>
        <taxon>Bacteria</taxon>
        <taxon>Pseudomonadati</taxon>
        <taxon>Pseudomonadota</taxon>
        <taxon>Alphaproteobacteria</taxon>
        <taxon>Rhodobacterales</taxon>
        <taxon>Roseobacteraceae</taxon>
        <taxon>Roseobacter</taxon>
    </lineage>
</organism>
<reference evidence="2 3" key="1">
    <citation type="submission" date="2015-07" db="EMBL/GenBank/DDBJ databases">
        <authorList>
            <person name="Voget S."/>
            <person name="Dogs M."/>
            <person name="Brinkhoff T.H."/>
            <person name="Daniel R."/>
        </authorList>
    </citation>
    <scope>NUCLEOTIDE SEQUENCE [LARGE SCALE GENOMIC DNA]</scope>
    <source>
        <strain evidence="2 3">B14</strain>
    </source>
</reference>
<dbReference type="Pfam" id="PF13847">
    <property type="entry name" value="Methyltransf_31"/>
    <property type="match status" value="1"/>
</dbReference>
<evidence type="ECO:0000313" key="3">
    <source>
        <dbReference type="Proteomes" id="UP001318682"/>
    </source>
</evidence>
<dbReference type="EMBL" id="CP143423">
    <property type="protein sequence ID" value="WVX48796.1"/>
    <property type="molecule type" value="Genomic_DNA"/>
</dbReference>
<dbReference type="InterPro" id="IPR029063">
    <property type="entry name" value="SAM-dependent_MTases_sf"/>
</dbReference>
<dbReference type="GO" id="GO:0030798">
    <property type="term" value="F:trans-aconitate 2-methyltransferase activity"/>
    <property type="evidence" value="ECO:0007669"/>
    <property type="project" value="UniProtKB-EC"/>
</dbReference>
<dbReference type="Proteomes" id="UP001318682">
    <property type="component" value="Chromosome"/>
</dbReference>
<protein>
    <submittedName>
        <fullName evidence="2">Trans-aconitate 2-methyltransferase</fullName>
        <ecNumber evidence="2">2.1.1.144</ecNumber>
    </submittedName>
</protein>
<keyword evidence="3" id="KW-1185">Reference proteome</keyword>
<dbReference type="Gene3D" id="3.40.50.150">
    <property type="entry name" value="Vaccinia Virus protein VP39"/>
    <property type="match status" value="1"/>
</dbReference>
<keyword evidence="2" id="KW-0808">Transferase</keyword>